<proteinExistence type="predicted"/>
<dbReference type="EMBL" id="JAYRBN010000070">
    <property type="protein sequence ID" value="KAL2734883.1"/>
    <property type="molecule type" value="Genomic_DNA"/>
</dbReference>
<reference evidence="2 3" key="1">
    <citation type="journal article" date="2024" name="Ann. Entomol. Soc. Am.">
        <title>Genomic analyses of the southern and eastern yellowjacket wasps (Hymenoptera: Vespidae) reveal evolutionary signatures of social life.</title>
        <authorList>
            <person name="Catto M.A."/>
            <person name="Caine P.B."/>
            <person name="Orr S.E."/>
            <person name="Hunt B.G."/>
            <person name="Goodisman M.A.D."/>
        </authorList>
    </citation>
    <scope>NUCLEOTIDE SEQUENCE [LARGE SCALE GENOMIC DNA]</scope>
    <source>
        <strain evidence="2">232</strain>
        <tissue evidence="2">Head and thorax</tissue>
    </source>
</reference>
<dbReference type="AlphaFoldDB" id="A0ABD2BRH2"/>
<comment type="caution">
    <text evidence="2">The sequence shown here is derived from an EMBL/GenBank/DDBJ whole genome shotgun (WGS) entry which is preliminary data.</text>
</comment>
<feature type="region of interest" description="Disordered" evidence="1">
    <location>
        <begin position="1"/>
        <end position="32"/>
    </location>
</feature>
<feature type="compositionally biased region" description="Acidic residues" evidence="1">
    <location>
        <begin position="1"/>
        <end position="23"/>
    </location>
</feature>
<sequence length="150" mass="17038">MNDEEDDDDDDDDDDDHDDDDDERTQKGKKETEHTRVSLTIALLCPRIINHRYQNNRSVIDLFGIIDELLLIRVSLKKANGIRLIEKKNTGKDAKGTRTRDYDTVGRYKQVGWLLLPGGRARRAAKGVVEGMQPLLEEEGCWMVGPGCIN</sequence>
<accession>A0ABD2BRH2</accession>
<dbReference type="Proteomes" id="UP001607303">
    <property type="component" value="Unassembled WGS sequence"/>
</dbReference>
<keyword evidence="3" id="KW-1185">Reference proteome</keyword>
<organism evidence="2 3">
    <name type="scientific">Vespula maculifrons</name>
    <name type="common">Eastern yellow jacket</name>
    <name type="synonym">Wasp</name>
    <dbReference type="NCBI Taxonomy" id="7453"/>
    <lineage>
        <taxon>Eukaryota</taxon>
        <taxon>Metazoa</taxon>
        <taxon>Ecdysozoa</taxon>
        <taxon>Arthropoda</taxon>
        <taxon>Hexapoda</taxon>
        <taxon>Insecta</taxon>
        <taxon>Pterygota</taxon>
        <taxon>Neoptera</taxon>
        <taxon>Endopterygota</taxon>
        <taxon>Hymenoptera</taxon>
        <taxon>Apocrita</taxon>
        <taxon>Aculeata</taxon>
        <taxon>Vespoidea</taxon>
        <taxon>Vespidae</taxon>
        <taxon>Vespinae</taxon>
        <taxon>Vespula</taxon>
    </lineage>
</organism>
<evidence type="ECO:0000313" key="2">
    <source>
        <dbReference type="EMBL" id="KAL2734883.1"/>
    </source>
</evidence>
<protein>
    <submittedName>
        <fullName evidence="2">Uncharacterized protein</fullName>
    </submittedName>
</protein>
<name>A0ABD2BRH2_VESMC</name>
<gene>
    <name evidence="2" type="ORF">V1477_013601</name>
</gene>
<evidence type="ECO:0000256" key="1">
    <source>
        <dbReference type="SAM" id="MobiDB-lite"/>
    </source>
</evidence>
<evidence type="ECO:0000313" key="3">
    <source>
        <dbReference type="Proteomes" id="UP001607303"/>
    </source>
</evidence>